<organism evidence="2 3">
    <name type="scientific">Natranaerovirga pectinivora</name>
    <dbReference type="NCBI Taxonomy" id="682400"/>
    <lineage>
        <taxon>Bacteria</taxon>
        <taxon>Bacillati</taxon>
        <taxon>Bacillota</taxon>
        <taxon>Clostridia</taxon>
        <taxon>Lachnospirales</taxon>
        <taxon>Natranaerovirgaceae</taxon>
        <taxon>Natranaerovirga</taxon>
    </lineage>
</organism>
<dbReference type="AlphaFoldDB" id="A0A4R3MIH7"/>
<evidence type="ECO:0000256" key="1">
    <source>
        <dbReference type="ARBA" id="ARBA00005397"/>
    </source>
</evidence>
<dbReference type="PANTHER" id="PTHR39161">
    <property type="entry name" value="ADAPTER PROTEIN MECA"/>
    <property type="match status" value="1"/>
</dbReference>
<dbReference type="Pfam" id="PF05389">
    <property type="entry name" value="MecA"/>
    <property type="match status" value="1"/>
</dbReference>
<comment type="caution">
    <text evidence="2">The sequence shown here is derived from an EMBL/GenBank/DDBJ whole genome shotgun (WGS) entry which is preliminary data.</text>
</comment>
<protein>
    <submittedName>
        <fullName evidence="2">Adapter protein MecA 1/2</fullName>
    </submittedName>
</protein>
<gene>
    <name evidence="2" type="ORF">EDC18_10987</name>
</gene>
<dbReference type="Proteomes" id="UP000294902">
    <property type="component" value="Unassembled WGS sequence"/>
</dbReference>
<dbReference type="RefSeq" id="WP_132253449.1">
    <property type="nucleotide sequence ID" value="NZ_SMAL01000009.1"/>
</dbReference>
<dbReference type="Gene3D" id="3.30.70.1950">
    <property type="match status" value="1"/>
</dbReference>
<keyword evidence="3" id="KW-1185">Reference proteome</keyword>
<dbReference type="PANTHER" id="PTHR39161:SF1">
    <property type="entry name" value="ADAPTER PROTEIN MECA 1"/>
    <property type="match status" value="1"/>
</dbReference>
<dbReference type="EMBL" id="SMAL01000009">
    <property type="protein sequence ID" value="TCT13124.1"/>
    <property type="molecule type" value="Genomic_DNA"/>
</dbReference>
<name>A0A4R3MIH7_9FIRM</name>
<sequence>MKIEKINDNQIKCTLSKNDLSDREIKLSELAYGTEKAQDLFRDMMEQASFEFGFEADDVPLMIEAIPLSTESIMLIITKVDNPEDLDTKFAHLTSNIKRFKKKKSDQDSEDIKSSTEEKNNEDLNSKKFSVKSDNHLLVYLFNNLDNVSSFSKQLDISYSGINSLYKDNKSNYYLVLHKSDFDDITFKSISAIGSEFGTKILSTYATESYYNEHFDSIVKHNAIQVLSKL</sequence>
<reference evidence="2 3" key="1">
    <citation type="submission" date="2019-03" db="EMBL/GenBank/DDBJ databases">
        <title>Genomic Encyclopedia of Type Strains, Phase IV (KMG-IV): sequencing the most valuable type-strain genomes for metagenomic binning, comparative biology and taxonomic classification.</title>
        <authorList>
            <person name="Goeker M."/>
        </authorList>
    </citation>
    <scope>NUCLEOTIDE SEQUENCE [LARGE SCALE GENOMIC DNA]</scope>
    <source>
        <strain evidence="2 3">DSM 24629</strain>
    </source>
</reference>
<dbReference type="InterPro" id="IPR008681">
    <property type="entry name" value="Neg-reg_MecA"/>
</dbReference>
<dbReference type="OrthoDB" id="2085234at2"/>
<evidence type="ECO:0000313" key="2">
    <source>
        <dbReference type="EMBL" id="TCT13124.1"/>
    </source>
</evidence>
<accession>A0A4R3MIH7</accession>
<proteinExistence type="inferred from homology"/>
<evidence type="ECO:0000313" key="3">
    <source>
        <dbReference type="Proteomes" id="UP000294902"/>
    </source>
</evidence>
<comment type="similarity">
    <text evidence="1">Belongs to the MecA family.</text>
</comment>
<dbReference type="InterPro" id="IPR038471">
    <property type="entry name" value="MecA_C_sf"/>
</dbReference>